<dbReference type="InterPro" id="IPR028349">
    <property type="entry name" value="PafC-like"/>
</dbReference>
<dbReference type="KEGG" id="lpd:AYR62_13625"/>
<dbReference type="EMBL" id="CP014924">
    <property type="protein sequence ID" value="ANZ66485.1"/>
    <property type="molecule type" value="Genomic_DNA"/>
</dbReference>
<evidence type="ECO:0000259" key="3">
    <source>
        <dbReference type="PROSITE" id="PS51000"/>
    </source>
</evidence>
<evidence type="ECO:0000256" key="1">
    <source>
        <dbReference type="ARBA" id="ARBA00023015"/>
    </source>
</evidence>
<dbReference type="AlphaFoldDB" id="A0A1B2IWQ7"/>
<dbReference type="RefSeq" id="WP_065901845.1">
    <property type="nucleotide sequence ID" value="NZ_CP014912.1"/>
</dbReference>
<dbReference type="InterPro" id="IPR013196">
    <property type="entry name" value="HTH_11"/>
</dbReference>
<sequence length="300" mass="34479">MKIDRLIGILSVLLQEKKVTAPELAEKFEVSRRTINRDVMALSQAGIPLYTMQGTGGGIAIADGYRMDRTLLTSRDMQGILSGLRSLDSVSGNHYYRQLMEKIQAGASDFVSGRDYMLIDLSSWYKKRLAPTIERIQSAIETHHQLQFQYVSQSGSSVNTVEPYYLIFKWSNWYLWAWNETRSAFRLYKLNRMAQLELSQQQFNPRQVSVPQISTDQFATKVFVRALFQPEVKWRLLDEFGADQITEQSDGQLLLTGEYSDLDSLVRWLLTFGDQVKVLAPDEAKQHLIETAKDLLSRYD</sequence>
<evidence type="ECO:0000256" key="2">
    <source>
        <dbReference type="ARBA" id="ARBA00023163"/>
    </source>
</evidence>
<dbReference type="InterPro" id="IPR001034">
    <property type="entry name" value="DeoR_HTH"/>
</dbReference>
<dbReference type="Proteomes" id="UP000093267">
    <property type="component" value="Chromosome"/>
</dbReference>
<dbReference type="Pfam" id="PF08279">
    <property type="entry name" value="HTH_11"/>
    <property type="match status" value="1"/>
</dbReference>
<dbReference type="PROSITE" id="PS52050">
    <property type="entry name" value="WYL"/>
    <property type="match status" value="1"/>
</dbReference>
<dbReference type="GO" id="GO:0003700">
    <property type="term" value="F:DNA-binding transcription factor activity"/>
    <property type="evidence" value="ECO:0007669"/>
    <property type="project" value="InterPro"/>
</dbReference>
<dbReference type="GO" id="GO:0003677">
    <property type="term" value="F:DNA binding"/>
    <property type="evidence" value="ECO:0007669"/>
    <property type="project" value="UniProtKB-KW"/>
</dbReference>
<dbReference type="Gene3D" id="1.10.10.10">
    <property type="entry name" value="Winged helix-like DNA-binding domain superfamily/Winged helix DNA-binding domain"/>
    <property type="match status" value="1"/>
</dbReference>
<dbReference type="PANTHER" id="PTHR34580">
    <property type="match status" value="1"/>
</dbReference>
<dbReference type="InterPro" id="IPR051534">
    <property type="entry name" value="CBASS_pafABC_assoc_protein"/>
</dbReference>
<protein>
    <submittedName>
        <fullName evidence="4">DNA-binding transcriptional regulator</fullName>
    </submittedName>
</protein>
<dbReference type="PIRSF" id="PIRSF016838">
    <property type="entry name" value="PafC"/>
    <property type="match status" value="1"/>
</dbReference>
<keyword evidence="4" id="KW-0238">DNA-binding</keyword>
<gene>
    <name evidence="4" type="ORF">AYR63_04605</name>
</gene>
<evidence type="ECO:0000313" key="5">
    <source>
        <dbReference type="Proteomes" id="UP000093267"/>
    </source>
</evidence>
<dbReference type="InterPro" id="IPR057727">
    <property type="entry name" value="WCX_dom"/>
</dbReference>
<name>A0A1B2IWQ7_9LACO</name>
<feature type="domain" description="HTH deoR-type" evidence="3">
    <location>
        <begin position="2"/>
        <end position="60"/>
    </location>
</feature>
<dbReference type="InterPro" id="IPR026881">
    <property type="entry name" value="WYL_dom"/>
</dbReference>
<dbReference type="PROSITE" id="PS51000">
    <property type="entry name" value="HTH_DEOR_2"/>
    <property type="match status" value="1"/>
</dbReference>
<dbReference type="PANTHER" id="PTHR34580:SF1">
    <property type="entry name" value="PROTEIN PAFC"/>
    <property type="match status" value="1"/>
</dbReference>
<dbReference type="SUPFAM" id="SSF46785">
    <property type="entry name" value="Winged helix' DNA-binding domain"/>
    <property type="match status" value="1"/>
</dbReference>
<dbReference type="OrthoDB" id="9815009at2"/>
<dbReference type="Pfam" id="PF13280">
    <property type="entry name" value="WYL"/>
    <property type="match status" value="1"/>
</dbReference>
<dbReference type="STRING" id="240427.AYR62_13625"/>
<accession>A0A1B2IWQ7</accession>
<keyword evidence="5" id="KW-1185">Reference proteome</keyword>
<reference evidence="4 5" key="1">
    <citation type="submission" date="2016-03" db="EMBL/GenBank/DDBJ databases">
        <title>Pediococcus and Lactobacillus from brewery environment - whole genome sequencing and assembly.</title>
        <authorList>
            <person name="Behr J."/>
            <person name="Geissler A.J."/>
            <person name="Vogel R.F."/>
        </authorList>
    </citation>
    <scope>NUCLEOTIDE SEQUENCE [LARGE SCALE GENOMIC DNA]</scope>
    <source>
        <strain evidence="4 5">TMW 1.1995</strain>
    </source>
</reference>
<keyword evidence="2" id="KW-0804">Transcription</keyword>
<keyword evidence="1" id="KW-0805">Transcription regulation</keyword>
<dbReference type="InterPro" id="IPR036388">
    <property type="entry name" value="WH-like_DNA-bd_sf"/>
</dbReference>
<proteinExistence type="predicted"/>
<dbReference type="InterPro" id="IPR036390">
    <property type="entry name" value="WH_DNA-bd_sf"/>
</dbReference>
<organism evidence="4 5">
    <name type="scientific">Secundilactobacillus paracollinoides</name>
    <dbReference type="NCBI Taxonomy" id="240427"/>
    <lineage>
        <taxon>Bacteria</taxon>
        <taxon>Bacillati</taxon>
        <taxon>Bacillota</taxon>
        <taxon>Bacilli</taxon>
        <taxon>Lactobacillales</taxon>
        <taxon>Lactobacillaceae</taxon>
        <taxon>Secundilactobacillus</taxon>
    </lineage>
</organism>
<evidence type="ECO:0000313" key="4">
    <source>
        <dbReference type="EMBL" id="ANZ66485.1"/>
    </source>
</evidence>
<dbReference type="Pfam" id="PF25583">
    <property type="entry name" value="WCX"/>
    <property type="match status" value="1"/>
</dbReference>